<dbReference type="InterPro" id="IPR018485">
    <property type="entry name" value="FGGY_C"/>
</dbReference>
<dbReference type="CDD" id="cd07779">
    <property type="entry name" value="ASKHA_NBD_FGGY_YgcE-like"/>
    <property type="match status" value="1"/>
</dbReference>
<dbReference type="Proteomes" id="UP001501294">
    <property type="component" value="Unassembled WGS sequence"/>
</dbReference>
<evidence type="ECO:0000256" key="2">
    <source>
        <dbReference type="ARBA" id="ARBA00022679"/>
    </source>
</evidence>
<dbReference type="Pfam" id="PF02782">
    <property type="entry name" value="FGGY_C"/>
    <property type="match status" value="1"/>
</dbReference>
<protein>
    <submittedName>
        <fullName evidence="6">FGGY-family carbohydrate kinase</fullName>
    </submittedName>
</protein>
<dbReference type="GO" id="GO:0016301">
    <property type="term" value="F:kinase activity"/>
    <property type="evidence" value="ECO:0007669"/>
    <property type="project" value="UniProtKB-KW"/>
</dbReference>
<name>A0ABP8HXJ8_9GAMM</name>
<proteinExistence type="inferred from homology"/>
<dbReference type="EMBL" id="BAABFU010000001">
    <property type="protein sequence ID" value="GAA4346836.1"/>
    <property type="molecule type" value="Genomic_DNA"/>
</dbReference>
<evidence type="ECO:0000313" key="6">
    <source>
        <dbReference type="EMBL" id="GAA4346836.1"/>
    </source>
</evidence>
<dbReference type="InterPro" id="IPR018484">
    <property type="entry name" value="FGGY_N"/>
</dbReference>
<keyword evidence="3 6" id="KW-0418">Kinase</keyword>
<keyword evidence="7" id="KW-1185">Reference proteome</keyword>
<evidence type="ECO:0000259" key="4">
    <source>
        <dbReference type="Pfam" id="PF00370"/>
    </source>
</evidence>
<evidence type="ECO:0000256" key="1">
    <source>
        <dbReference type="ARBA" id="ARBA00009156"/>
    </source>
</evidence>
<keyword evidence="2" id="KW-0808">Transferase</keyword>
<evidence type="ECO:0000259" key="5">
    <source>
        <dbReference type="Pfam" id="PF02782"/>
    </source>
</evidence>
<dbReference type="PANTHER" id="PTHR43095">
    <property type="entry name" value="SUGAR KINASE"/>
    <property type="match status" value="1"/>
</dbReference>
<gene>
    <name evidence="6" type="ORF">GCM10023150_08590</name>
</gene>
<dbReference type="InterPro" id="IPR000577">
    <property type="entry name" value="Carb_kinase_FGGY"/>
</dbReference>
<sequence>MSDKTILAIDNGTQSLRAIIFDLEGNILAKSQIPITDYQSPQSGWYELNPTQFWDTLCLACQRLKSTAPDHFSAVQAVSVTTLRNTVVNLGIDGQPLRPAIIWTDQRKFENYEPLKGYWKYLFKIAQLNDTLENFQSSCQAAWIAHHQPEIWSKTHKYLLLSGYLNYQLTGEYKDSVASQVSYIPFDYKHHQWAKPSDWKWQIAPVELNQLPELVKPGELIGHLQDKSAKATGLPQGTPVIAAGADKASEVLGSGCLEPSQVCLSYGTTATINVTSEKYLEPIRFIPPYPSSVTDSYTLEFQINRGYWMVSWFKEEFAHAEQLRSKELGISTEQLLEQSVANIPPGSDGLMLQPYWAPGVKIPGPEARGAIIGFKDTHTKSHVYHAILEGIAYSLKEGLEKIQRKTNHKITDLYVSGGGSQSDTSMQLTADIFNLPAIRPHTYETSALGAAINAAVGMGFYDSYKEAVQSMCRQDKTFHPNPDTVKVYSQLYNDTYKQMYKRLKPLYKKLHKIDGLD</sequence>
<dbReference type="Pfam" id="PF00370">
    <property type="entry name" value="FGGY_N"/>
    <property type="match status" value="1"/>
</dbReference>
<feature type="domain" description="Carbohydrate kinase FGGY C-terminal" evidence="5">
    <location>
        <begin position="264"/>
        <end position="457"/>
    </location>
</feature>
<feature type="domain" description="Carbohydrate kinase FGGY N-terminal" evidence="4">
    <location>
        <begin position="6"/>
        <end position="253"/>
    </location>
</feature>
<dbReference type="RefSeq" id="WP_223576822.1">
    <property type="nucleotide sequence ID" value="NZ_BAABFU010000001.1"/>
</dbReference>
<dbReference type="PANTHER" id="PTHR43095:SF5">
    <property type="entry name" value="XYLULOSE KINASE"/>
    <property type="match status" value="1"/>
</dbReference>
<reference evidence="7" key="1">
    <citation type="journal article" date="2019" name="Int. J. Syst. Evol. Microbiol.">
        <title>The Global Catalogue of Microorganisms (GCM) 10K type strain sequencing project: providing services to taxonomists for standard genome sequencing and annotation.</title>
        <authorList>
            <consortium name="The Broad Institute Genomics Platform"/>
            <consortium name="The Broad Institute Genome Sequencing Center for Infectious Disease"/>
            <person name="Wu L."/>
            <person name="Ma J."/>
        </authorList>
    </citation>
    <scope>NUCLEOTIDE SEQUENCE [LARGE SCALE GENOMIC DNA]</scope>
    <source>
        <strain evidence="7">JCM 17727</strain>
    </source>
</reference>
<evidence type="ECO:0000313" key="7">
    <source>
        <dbReference type="Proteomes" id="UP001501294"/>
    </source>
</evidence>
<comment type="similarity">
    <text evidence="1">Belongs to the FGGY kinase family.</text>
</comment>
<dbReference type="Gene3D" id="3.30.420.40">
    <property type="match status" value="2"/>
</dbReference>
<dbReference type="SUPFAM" id="SSF53067">
    <property type="entry name" value="Actin-like ATPase domain"/>
    <property type="match status" value="2"/>
</dbReference>
<dbReference type="PIRSF" id="PIRSF000538">
    <property type="entry name" value="GlpK"/>
    <property type="match status" value="1"/>
</dbReference>
<accession>A0ABP8HXJ8</accession>
<dbReference type="InterPro" id="IPR050406">
    <property type="entry name" value="FGGY_Carb_Kinase"/>
</dbReference>
<dbReference type="InterPro" id="IPR043129">
    <property type="entry name" value="ATPase_NBD"/>
</dbReference>
<organism evidence="6 7">
    <name type="scientific">Kangiella taiwanensis</name>
    <dbReference type="NCBI Taxonomy" id="1079179"/>
    <lineage>
        <taxon>Bacteria</taxon>
        <taxon>Pseudomonadati</taxon>
        <taxon>Pseudomonadota</taxon>
        <taxon>Gammaproteobacteria</taxon>
        <taxon>Kangiellales</taxon>
        <taxon>Kangiellaceae</taxon>
        <taxon>Kangiella</taxon>
    </lineage>
</organism>
<comment type="caution">
    <text evidence="6">The sequence shown here is derived from an EMBL/GenBank/DDBJ whole genome shotgun (WGS) entry which is preliminary data.</text>
</comment>
<evidence type="ECO:0000256" key="3">
    <source>
        <dbReference type="ARBA" id="ARBA00022777"/>
    </source>
</evidence>